<gene>
    <name evidence="8" type="ORF">BDW59DRAFT_76583</name>
</gene>
<dbReference type="CDD" id="cd12148">
    <property type="entry name" value="fungal_TF_MHR"/>
    <property type="match status" value="1"/>
</dbReference>
<feature type="domain" description="Zn(2)-C6 fungal-type" evidence="7">
    <location>
        <begin position="10"/>
        <end position="41"/>
    </location>
</feature>
<dbReference type="InterPro" id="IPR051089">
    <property type="entry name" value="prtT"/>
</dbReference>
<evidence type="ECO:0000259" key="7">
    <source>
        <dbReference type="PROSITE" id="PS50048"/>
    </source>
</evidence>
<comment type="subcellular location">
    <subcellularLocation>
        <location evidence="1">Nucleus</location>
    </subcellularLocation>
</comment>
<dbReference type="SUPFAM" id="SSF57701">
    <property type="entry name" value="Zn2/Cys6 DNA-binding domain"/>
    <property type="match status" value="1"/>
</dbReference>
<dbReference type="SMART" id="SM00066">
    <property type="entry name" value="GAL4"/>
    <property type="match status" value="1"/>
</dbReference>
<dbReference type="PROSITE" id="PS50048">
    <property type="entry name" value="ZN2_CY6_FUNGAL_2"/>
    <property type="match status" value="1"/>
</dbReference>
<evidence type="ECO:0000313" key="9">
    <source>
        <dbReference type="Proteomes" id="UP001610335"/>
    </source>
</evidence>
<evidence type="ECO:0000256" key="6">
    <source>
        <dbReference type="ARBA" id="ARBA00023242"/>
    </source>
</evidence>
<protein>
    <recommendedName>
        <fullName evidence="7">Zn(2)-C6 fungal-type domain-containing protein</fullName>
    </recommendedName>
</protein>
<dbReference type="InterPro" id="IPR036864">
    <property type="entry name" value="Zn2-C6_fun-type_DNA-bd_sf"/>
</dbReference>
<organism evidence="8 9">
    <name type="scientific">Aspergillus cavernicola</name>
    <dbReference type="NCBI Taxonomy" id="176166"/>
    <lineage>
        <taxon>Eukaryota</taxon>
        <taxon>Fungi</taxon>
        <taxon>Dikarya</taxon>
        <taxon>Ascomycota</taxon>
        <taxon>Pezizomycotina</taxon>
        <taxon>Eurotiomycetes</taxon>
        <taxon>Eurotiomycetidae</taxon>
        <taxon>Eurotiales</taxon>
        <taxon>Aspergillaceae</taxon>
        <taxon>Aspergillus</taxon>
        <taxon>Aspergillus subgen. Nidulantes</taxon>
    </lineage>
</organism>
<dbReference type="Gene3D" id="4.10.240.10">
    <property type="entry name" value="Zn(2)-C6 fungal-type DNA-binding domain"/>
    <property type="match status" value="1"/>
</dbReference>
<evidence type="ECO:0000256" key="2">
    <source>
        <dbReference type="ARBA" id="ARBA00022833"/>
    </source>
</evidence>
<dbReference type="Pfam" id="PF00172">
    <property type="entry name" value="Zn_clus"/>
    <property type="match status" value="1"/>
</dbReference>
<evidence type="ECO:0000256" key="3">
    <source>
        <dbReference type="ARBA" id="ARBA00023015"/>
    </source>
</evidence>
<evidence type="ECO:0000256" key="4">
    <source>
        <dbReference type="ARBA" id="ARBA00023125"/>
    </source>
</evidence>
<sequence>MADTSRSLSACLRCRQKKLKCGGPSQIPCQRCRASSAECVFVPPRPIRTAAGATDEDDIISHKLALLEQRLDAMDARHRAEVEELKNTMALLSTTAMSNPSSNTPPVEAEVVTHGIISDAEWEDLYDFFHENCRTVVGFMDDQIYQAHNRITQHGLMGSVICTIAARAIRPDKYKAYLATADELIKNSFAGPTPDIYFVSALMLLTAWTGRTRLWGYTASLSAELGLNTAALQLGDDAIEHTPSLVQRARTWFTLCCFDLMLNLNRPFVTNKMREYLPLAKNLLTSPFCQPVDHRICAYIVGFTIAADAKAQFPKSQLQLNPLRQEEIDLLTSFDQRIDGWFYKINNTIEPEYQTFADRQDRNRFMMPYAFMKIYINGFALHGMGPDGDVLDPNRLSFVQKAMDNACLLIRTQFESDQFRRRFRYTIDYNGTSTYQAINLILKAISTAYAYLQCGEAITALRQAAQMFEEAGATDAAREVRREQKRMASLTQTVLTPTEDTNSVPDPATIDGNLFDIPNFLDAARWDEPFPTLDVYMID</sequence>
<dbReference type="PROSITE" id="PS00463">
    <property type="entry name" value="ZN2_CY6_FUNGAL_1"/>
    <property type="match status" value="1"/>
</dbReference>
<keyword evidence="3" id="KW-0805">Transcription regulation</keyword>
<dbReference type="PANTHER" id="PTHR31845">
    <property type="entry name" value="FINGER DOMAIN PROTEIN, PUTATIVE-RELATED"/>
    <property type="match status" value="1"/>
</dbReference>
<keyword evidence="2" id="KW-0862">Zinc</keyword>
<dbReference type="Proteomes" id="UP001610335">
    <property type="component" value="Unassembled WGS sequence"/>
</dbReference>
<dbReference type="PANTHER" id="PTHR31845:SF17">
    <property type="entry name" value="ZN(II)2CYS6 TRANSCRIPTION FACTOR (EUROFUNG)"/>
    <property type="match status" value="1"/>
</dbReference>
<evidence type="ECO:0000256" key="1">
    <source>
        <dbReference type="ARBA" id="ARBA00004123"/>
    </source>
</evidence>
<keyword evidence="6" id="KW-0539">Nucleus</keyword>
<keyword evidence="5" id="KW-0804">Transcription</keyword>
<name>A0ABR4IBH1_9EURO</name>
<proteinExistence type="predicted"/>
<dbReference type="EMBL" id="JBFXLS010000039">
    <property type="protein sequence ID" value="KAL2825076.1"/>
    <property type="molecule type" value="Genomic_DNA"/>
</dbReference>
<evidence type="ECO:0000256" key="5">
    <source>
        <dbReference type="ARBA" id="ARBA00023163"/>
    </source>
</evidence>
<keyword evidence="4" id="KW-0238">DNA-binding</keyword>
<evidence type="ECO:0000313" key="8">
    <source>
        <dbReference type="EMBL" id="KAL2825076.1"/>
    </source>
</evidence>
<accession>A0ABR4IBH1</accession>
<reference evidence="8 9" key="1">
    <citation type="submission" date="2024-07" db="EMBL/GenBank/DDBJ databases">
        <title>Section-level genome sequencing and comparative genomics of Aspergillus sections Usti and Cavernicolus.</title>
        <authorList>
            <consortium name="Lawrence Berkeley National Laboratory"/>
            <person name="Nybo J.L."/>
            <person name="Vesth T.C."/>
            <person name="Theobald S."/>
            <person name="Frisvad J.C."/>
            <person name="Larsen T.O."/>
            <person name="Kjaerboelling I."/>
            <person name="Rothschild-Mancinelli K."/>
            <person name="Lyhne E.K."/>
            <person name="Kogle M.E."/>
            <person name="Barry K."/>
            <person name="Clum A."/>
            <person name="Na H."/>
            <person name="Ledsgaard L."/>
            <person name="Lin J."/>
            <person name="Lipzen A."/>
            <person name="Kuo A."/>
            <person name="Riley R."/>
            <person name="Mondo S."/>
            <person name="LaButti K."/>
            <person name="Haridas S."/>
            <person name="Pangalinan J."/>
            <person name="Salamov A.A."/>
            <person name="Simmons B.A."/>
            <person name="Magnuson J.K."/>
            <person name="Chen J."/>
            <person name="Drula E."/>
            <person name="Henrissat B."/>
            <person name="Wiebenga A."/>
            <person name="Lubbers R.J."/>
            <person name="Gomes A.C."/>
            <person name="Makela M.R."/>
            <person name="Stajich J."/>
            <person name="Grigoriev I.V."/>
            <person name="Mortensen U.H."/>
            <person name="De vries R.P."/>
            <person name="Baker S.E."/>
            <person name="Andersen M.R."/>
        </authorList>
    </citation>
    <scope>NUCLEOTIDE SEQUENCE [LARGE SCALE GENOMIC DNA]</scope>
    <source>
        <strain evidence="8 9">CBS 600.67</strain>
    </source>
</reference>
<keyword evidence="9" id="KW-1185">Reference proteome</keyword>
<dbReference type="InterPro" id="IPR001138">
    <property type="entry name" value="Zn2Cys6_DnaBD"/>
</dbReference>
<comment type="caution">
    <text evidence="8">The sequence shown here is derived from an EMBL/GenBank/DDBJ whole genome shotgun (WGS) entry which is preliminary data.</text>
</comment>
<dbReference type="CDD" id="cd00067">
    <property type="entry name" value="GAL4"/>
    <property type="match status" value="1"/>
</dbReference>